<dbReference type="OrthoDB" id="1001536at2"/>
<evidence type="ECO:0000259" key="2">
    <source>
        <dbReference type="Pfam" id="PF13568"/>
    </source>
</evidence>
<accession>A0A098S9X9</accession>
<keyword evidence="1" id="KW-0732">Signal</keyword>
<evidence type="ECO:0000313" key="4">
    <source>
        <dbReference type="Proteomes" id="UP000029736"/>
    </source>
</evidence>
<dbReference type="AlphaFoldDB" id="A0A098S9X9"/>
<gene>
    <name evidence="3" type="ORF">IX84_12210</name>
</gene>
<dbReference type="Proteomes" id="UP000029736">
    <property type="component" value="Unassembled WGS sequence"/>
</dbReference>
<protein>
    <recommendedName>
        <fullName evidence="2">Outer membrane protein beta-barrel domain-containing protein</fullName>
    </recommendedName>
</protein>
<keyword evidence="4" id="KW-1185">Reference proteome</keyword>
<dbReference type="STRING" id="1524460.IX84_12210"/>
<dbReference type="RefSeq" id="WP_044220465.1">
    <property type="nucleotide sequence ID" value="NZ_JBKAGJ010000012.1"/>
</dbReference>
<reference evidence="3 4" key="1">
    <citation type="journal article" date="2014" name="Int. J. Syst. Evol. Microbiol.">
        <title>Phaeodactylibacter xiamenensis gen. nov., sp. nov., a member of the family Saprospiraceae isolated from the marine alga Phaeodactylum tricornutum.</title>
        <authorList>
            <person name="Chen Z.Jr."/>
            <person name="Lei X."/>
            <person name="Lai Q."/>
            <person name="Li Y."/>
            <person name="Zhang B."/>
            <person name="Zhang J."/>
            <person name="Zhang H."/>
            <person name="Yang L."/>
            <person name="Zheng W."/>
            <person name="Tian Y."/>
            <person name="Yu Z."/>
            <person name="Xu H.Jr."/>
            <person name="Zheng T."/>
        </authorList>
    </citation>
    <scope>NUCLEOTIDE SEQUENCE [LARGE SCALE GENOMIC DNA]</scope>
    <source>
        <strain evidence="3 4">KD52</strain>
    </source>
</reference>
<name>A0A098S9X9_9BACT</name>
<dbReference type="InterPro" id="IPR025665">
    <property type="entry name" value="Beta-barrel_OMP_2"/>
</dbReference>
<evidence type="ECO:0000256" key="1">
    <source>
        <dbReference type="SAM" id="SignalP"/>
    </source>
</evidence>
<proteinExistence type="predicted"/>
<organism evidence="3 4">
    <name type="scientific">Phaeodactylibacter xiamenensis</name>
    <dbReference type="NCBI Taxonomy" id="1524460"/>
    <lineage>
        <taxon>Bacteria</taxon>
        <taxon>Pseudomonadati</taxon>
        <taxon>Bacteroidota</taxon>
        <taxon>Saprospiria</taxon>
        <taxon>Saprospirales</taxon>
        <taxon>Haliscomenobacteraceae</taxon>
        <taxon>Phaeodactylibacter</taxon>
    </lineage>
</organism>
<feature type="domain" description="Outer membrane protein beta-barrel" evidence="2">
    <location>
        <begin position="24"/>
        <end position="194"/>
    </location>
</feature>
<feature type="chain" id="PRO_5001940054" description="Outer membrane protein beta-barrel domain-containing protein" evidence="1">
    <location>
        <begin position="25"/>
        <end position="230"/>
    </location>
</feature>
<comment type="caution">
    <text evidence="3">The sequence shown here is derived from an EMBL/GenBank/DDBJ whole genome shotgun (WGS) entry which is preliminary data.</text>
</comment>
<evidence type="ECO:0000313" key="3">
    <source>
        <dbReference type="EMBL" id="KGE87887.1"/>
    </source>
</evidence>
<dbReference type="EMBL" id="JPOS01000029">
    <property type="protein sequence ID" value="KGE87887.1"/>
    <property type="molecule type" value="Genomic_DNA"/>
</dbReference>
<dbReference type="Pfam" id="PF13568">
    <property type="entry name" value="OMP_b-brl_2"/>
    <property type="match status" value="1"/>
</dbReference>
<feature type="signal peptide" evidence="1">
    <location>
        <begin position="1"/>
        <end position="24"/>
    </location>
</feature>
<sequence length="230" mass="26442">MTTSLKLISLFCLFLFVLPQDADAQRRGKRIKQRFRASLITGFNLSQMDGDNYNGFDKFNPQFGIGGTAIINNYSEIGIELLYHSKGTRTESDPRRTINRKDRLVDLNYMEIPFFYRYNRMGGAPGVFFEFGGAFARLIDARVKEPDMVLDGLVISGLEDDFNKNELSLLLGLGHHFTEHIGARIRYSFALTRVYNTDDLSEQAVLQIEQERGLTQLRNYYISLAAFYRF</sequence>